<evidence type="ECO:0000256" key="5">
    <source>
        <dbReference type="ARBA" id="ARBA00022989"/>
    </source>
</evidence>
<dbReference type="InterPro" id="IPR006685">
    <property type="entry name" value="MscS_channel_2nd"/>
</dbReference>
<dbReference type="PANTHER" id="PTHR30347">
    <property type="entry name" value="POTASSIUM CHANNEL RELATED"/>
    <property type="match status" value="1"/>
</dbReference>
<dbReference type="Gene3D" id="1.10.287.1260">
    <property type="match status" value="1"/>
</dbReference>
<evidence type="ECO:0000259" key="8">
    <source>
        <dbReference type="Pfam" id="PF00924"/>
    </source>
</evidence>
<feature type="transmembrane region" description="Helical" evidence="7">
    <location>
        <begin position="559"/>
        <end position="578"/>
    </location>
</feature>
<dbReference type="SUPFAM" id="SSF50182">
    <property type="entry name" value="Sm-like ribonucleoproteins"/>
    <property type="match status" value="1"/>
</dbReference>
<feature type="domain" description="DUF3772" evidence="9">
    <location>
        <begin position="110"/>
        <end position="170"/>
    </location>
</feature>
<dbReference type="EMBL" id="JACIJK010000005">
    <property type="protein sequence ID" value="MBB5715189.1"/>
    <property type="molecule type" value="Genomic_DNA"/>
</dbReference>
<comment type="caution">
    <text evidence="10">The sequence shown here is derived from an EMBL/GenBank/DDBJ whole genome shotgun (WGS) entry which is preliminary data.</text>
</comment>
<dbReference type="PANTHER" id="PTHR30347:SF9">
    <property type="entry name" value="MINICONDUCTANCE MECHANOSENSITIVE CHANNEL MSCM"/>
    <property type="match status" value="1"/>
</dbReference>
<comment type="similarity">
    <text evidence="2">Belongs to the MscS (TC 1.A.23) family.</text>
</comment>
<dbReference type="InterPro" id="IPR010920">
    <property type="entry name" value="LSM_dom_sf"/>
</dbReference>
<dbReference type="InterPro" id="IPR011066">
    <property type="entry name" value="MscS_channel_C_sf"/>
</dbReference>
<dbReference type="AlphaFoldDB" id="A0A7W9EUD9"/>
<protein>
    <submittedName>
        <fullName evidence="10">Small-conductance mechanosensitive channel</fullName>
    </submittedName>
</protein>
<dbReference type="GO" id="GO:0008381">
    <property type="term" value="F:mechanosensitive monoatomic ion channel activity"/>
    <property type="evidence" value="ECO:0007669"/>
    <property type="project" value="UniProtKB-ARBA"/>
</dbReference>
<feature type="transmembrane region" description="Helical" evidence="7">
    <location>
        <begin position="268"/>
        <end position="287"/>
    </location>
</feature>
<feature type="domain" description="Mechanosensitive ion channel MscS" evidence="8">
    <location>
        <begin position="601"/>
        <end position="664"/>
    </location>
</feature>
<keyword evidence="6 7" id="KW-0472">Membrane</keyword>
<keyword evidence="4 7" id="KW-0812">Transmembrane</keyword>
<evidence type="ECO:0000256" key="4">
    <source>
        <dbReference type="ARBA" id="ARBA00022692"/>
    </source>
</evidence>
<gene>
    <name evidence="10" type="ORF">FHS94_002030</name>
</gene>
<accession>A0A7W9EUD9</accession>
<dbReference type="SUPFAM" id="SSF82861">
    <property type="entry name" value="Mechanosensitive channel protein MscS (YggB), transmembrane region"/>
    <property type="match status" value="1"/>
</dbReference>
<proteinExistence type="inferred from homology"/>
<feature type="transmembrane region" description="Helical" evidence="7">
    <location>
        <begin position="379"/>
        <end position="401"/>
    </location>
</feature>
<feature type="transmembrane region" description="Helical" evidence="7">
    <location>
        <begin position="461"/>
        <end position="482"/>
    </location>
</feature>
<reference evidence="10 11" key="1">
    <citation type="submission" date="2020-08" db="EMBL/GenBank/DDBJ databases">
        <title>Genomic Encyclopedia of Type Strains, Phase IV (KMG-IV): sequencing the most valuable type-strain genomes for metagenomic binning, comparative biology and taxonomic classification.</title>
        <authorList>
            <person name="Goeker M."/>
        </authorList>
    </citation>
    <scope>NUCLEOTIDE SEQUENCE [LARGE SCALE GENOMIC DNA]</scope>
    <source>
        <strain evidence="10 11">DSM 100044</strain>
    </source>
</reference>
<evidence type="ECO:0000256" key="6">
    <source>
        <dbReference type="ARBA" id="ARBA00023136"/>
    </source>
</evidence>
<feature type="transmembrane region" description="Helical" evidence="7">
    <location>
        <begin position="184"/>
        <end position="202"/>
    </location>
</feature>
<evidence type="ECO:0000256" key="3">
    <source>
        <dbReference type="ARBA" id="ARBA00022475"/>
    </source>
</evidence>
<keyword evidence="5 7" id="KW-1133">Transmembrane helix</keyword>
<evidence type="ECO:0000256" key="7">
    <source>
        <dbReference type="SAM" id="Phobius"/>
    </source>
</evidence>
<name>A0A7W9EUD9_9SPHN</name>
<feature type="transmembrane region" description="Helical" evidence="7">
    <location>
        <begin position="338"/>
        <end position="359"/>
    </location>
</feature>
<comment type="subcellular location">
    <subcellularLocation>
        <location evidence="1">Cell membrane</location>
        <topology evidence="1">Multi-pass membrane protein</topology>
    </subcellularLocation>
</comment>
<evidence type="ECO:0000313" key="11">
    <source>
        <dbReference type="Proteomes" id="UP000546200"/>
    </source>
</evidence>
<keyword evidence="11" id="KW-1185">Reference proteome</keyword>
<feature type="transmembrane region" description="Helical" evidence="7">
    <location>
        <begin position="230"/>
        <end position="248"/>
    </location>
</feature>
<dbReference type="Gene3D" id="3.30.70.100">
    <property type="match status" value="1"/>
</dbReference>
<dbReference type="InterPro" id="IPR023408">
    <property type="entry name" value="MscS_beta-dom_sf"/>
</dbReference>
<feature type="transmembrane region" description="Helical" evidence="7">
    <location>
        <begin position="308"/>
        <end position="326"/>
    </location>
</feature>
<dbReference type="InterPro" id="IPR011014">
    <property type="entry name" value="MscS_channel_TM-2"/>
</dbReference>
<evidence type="ECO:0000256" key="2">
    <source>
        <dbReference type="ARBA" id="ARBA00008017"/>
    </source>
</evidence>
<evidence type="ECO:0000259" key="9">
    <source>
        <dbReference type="Pfam" id="PF12607"/>
    </source>
</evidence>
<feature type="transmembrane region" description="Helical" evidence="7">
    <location>
        <begin position="407"/>
        <end position="429"/>
    </location>
</feature>
<evidence type="ECO:0000313" key="10">
    <source>
        <dbReference type="EMBL" id="MBB5715189.1"/>
    </source>
</evidence>
<dbReference type="GO" id="GO:0005886">
    <property type="term" value="C:plasma membrane"/>
    <property type="evidence" value="ECO:0007669"/>
    <property type="project" value="UniProtKB-SubCell"/>
</dbReference>
<dbReference type="Gene3D" id="2.30.30.60">
    <property type="match status" value="1"/>
</dbReference>
<organism evidence="10 11">
    <name type="scientific">Sphingomonas aerophila</name>
    <dbReference type="NCBI Taxonomy" id="1344948"/>
    <lineage>
        <taxon>Bacteria</taxon>
        <taxon>Pseudomonadati</taxon>
        <taxon>Pseudomonadota</taxon>
        <taxon>Alphaproteobacteria</taxon>
        <taxon>Sphingomonadales</taxon>
        <taxon>Sphingomonadaceae</taxon>
        <taxon>Sphingomonas</taxon>
    </lineage>
</organism>
<dbReference type="Pfam" id="PF12607">
    <property type="entry name" value="DUF3772"/>
    <property type="match status" value="1"/>
</dbReference>
<dbReference type="SUPFAM" id="SSF82689">
    <property type="entry name" value="Mechanosensitive channel protein MscS (YggB), C-terminal domain"/>
    <property type="match status" value="1"/>
</dbReference>
<sequence length="779" mass="81826">MLGWSTMAAAQATPVATLSRQLGQAEADLTTVDRALDARVDAEERQLLRSRALAAKATADDVTRQLQEQLTLVDARAGQLGAAADAEAADIRNQRTSLARQHSALDSAVKRGRLLGITAAQLVDEIEQSQVEQFGQRLSTRVPSPLSPAFWRAVLVSVPRDTRHIAQFASTGSRQVAAQWRGGVPWQALVGLLLALMFLFPGRSAAQRFGQRWLVEGAPGHRVRRSGYSLWRIITGTLSPLLAGLVFAQGLRWSGLLAPSWSGLLDGLVIAITFSGMIAAIGGALLMRRQPSWRVAPIADPTAERLRPFSLLLAGLAFATIMIDAFNRAVGASGAARIATQAAEAMLHALLIGATLFALGRIRAAQGEGVDGETRRAGLGALALLAWLVVAIAVLSVLVGFVGFGLFLVQLLTWAVVLGSGAYLAMAAVDDLATTLFTRDSAVGRALTGGLGLRGSTVDQFGVLLSAVLRVLIGTAALGMVLSPFGAGNGVGTVFGRLGVLAQGVDVGGVTISPAAIVRGMIVLGLGLALVRGFMGWLERRFLPATDLDGSGRNSVGLIARYVGIALAVIWALASLGIGVERIALLLSALSVGIGFGLQAITQNFVSGLILLAERPVKIGDWVRVGTDEGDIKRISVRSTEIELADHSTLIVPNSELITKTVLNKTLANPLGRIQIEFSTLIGVDVDRVLAIVAECFAAEPAILDQPAPAVFIDGLANGRVLFNCFGHVETPRAAYGARSNVLADLLRRFRAEKVDVGTVPQRIEFGAPEAAPAPAGQG</sequence>
<dbReference type="InterPro" id="IPR022249">
    <property type="entry name" value="DUF3772"/>
</dbReference>
<dbReference type="Proteomes" id="UP000546200">
    <property type="component" value="Unassembled WGS sequence"/>
</dbReference>
<feature type="transmembrane region" description="Helical" evidence="7">
    <location>
        <begin position="516"/>
        <end position="538"/>
    </location>
</feature>
<evidence type="ECO:0000256" key="1">
    <source>
        <dbReference type="ARBA" id="ARBA00004651"/>
    </source>
</evidence>
<dbReference type="Pfam" id="PF00924">
    <property type="entry name" value="MS_channel_2nd"/>
    <property type="match status" value="1"/>
</dbReference>
<dbReference type="InterPro" id="IPR052702">
    <property type="entry name" value="MscS-like_channel"/>
</dbReference>
<keyword evidence="3" id="KW-1003">Cell membrane</keyword>